<dbReference type="EMBL" id="SMSJ01000198">
    <property type="protein sequence ID" value="TDH57861.1"/>
    <property type="molecule type" value="Genomic_DNA"/>
</dbReference>
<reference evidence="1 2" key="1">
    <citation type="journal article" date="2016" name="J. Microbiol.">
        <title>Dankookia rubra gen. nov., sp. nov., an alphaproteobacterium isolated from sediment of a shallow stream.</title>
        <authorList>
            <person name="Kim W.H."/>
            <person name="Kim D.H."/>
            <person name="Kang K."/>
            <person name="Ahn T.Y."/>
        </authorList>
    </citation>
    <scope>NUCLEOTIDE SEQUENCE [LARGE SCALE GENOMIC DNA]</scope>
    <source>
        <strain evidence="1 2">JCM30602</strain>
    </source>
</reference>
<evidence type="ECO:0000313" key="2">
    <source>
        <dbReference type="Proteomes" id="UP000295096"/>
    </source>
</evidence>
<name>A0A4R5Q6J0_9PROT</name>
<sequence>MSPQARAYRRAQRARYPRNWKRISRWVITRAGYRCEACGAEQGTLHPVSGSKVILGAAHLDHRPENVSPNNLRAWCQRCHLRYDHPHHPAQIRANRLARLAAAPPGGLLALMLSTAPDLGP</sequence>
<gene>
    <name evidence="1" type="ORF">E2C06_35655</name>
</gene>
<dbReference type="OrthoDB" id="7066992at2"/>
<dbReference type="AlphaFoldDB" id="A0A4R5Q6J0"/>
<evidence type="ECO:0008006" key="3">
    <source>
        <dbReference type="Google" id="ProtNLM"/>
    </source>
</evidence>
<protein>
    <recommendedName>
        <fullName evidence="3">HNH endonuclease</fullName>
    </recommendedName>
</protein>
<evidence type="ECO:0000313" key="1">
    <source>
        <dbReference type="EMBL" id="TDH57861.1"/>
    </source>
</evidence>
<accession>A0A4R5Q6J0</accession>
<proteinExistence type="predicted"/>
<keyword evidence="2" id="KW-1185">Reference proteome</keyword>
<organism evidence="1 2">
    <name type="scientific">Dankookia rubra</name>
    <dbReference type="NCBI Taxonomy" id="1442381"/>
    <lineage>
        <taxon>Bacteria</taxon>
        <taxon>Pseudomonadati</taxon>
        <taxon>Pseudomonadota</taxon>
        <taxon>Alphaproteobacteria</taxon>
        <taxon>Acetobacterales</taxon>
        <taxon>Roseomonadaceae</taxon>
        <taxon>Dankookia</taxon>
    </lineage>
</organism>
<dbReference type="RefSeq" id="WP_133293272.1">
    <property type="nucleotide sequence ID" value="NZ_SMSJ01000198.1"/>
</dbReference>
<comment type="caution">
    <text evidence="1">The sequence shown here is derived from an EMBL/GenBank/DDBJ whole genome shotgun (WGS) entry which is preliminary data.</text>
</comment>
<dbReference type="Proteomes" id="UP000295096">
    <property type="component" value="Unassembled WGS sequence"/>
</dbReference>